<dbReference type="PROSITE" id="PS51186">
    <property type="entry name" value="GNAT"/>
    <property type="match status" value="1"/>
</dbReference>
<gene>
    <name evidence="4" type="ORF">GCM10023091_17220</name>
</gene>
<dbReference type="Gene3D" id="3.40.630.30">
    <property type="match status" value="1"/>
</dbReference>
<dbReference type="PANTHER" id="PTHR43877:SF2">
    <property type="entry name" value="AMINOALKYLPHOSPHONATE N-ACETYLTRANSFERASE-RELATED"/>
    <property type="match status" value="1"/>
</dbReference>
<evidence type="ECO:0000256" key="2">
    <source>
        <dbReference type="ARBA" id="ARBA00023315"/>
    </source>
</evidence>
<protein>
    <submittedName>
        <fullName evidence="4">GNAT family N-acetyltransferase</fullName>
    </submittedName>
</protein>
<dbReference type="CDD" id="cd04301">
    <property type="entry name" value="NAT_SF"/>
    <property type="match status" value="1"/>
</dbReference>
<reference evidence="5" key="1">
    <citation type="journal article" date="2019" name="Int. J. Syst. Evol. Microbiol.">
        <title>The Global Catalogue of Microorganisms (GCM) 10K type strain sequencing project: providing services to taxonomists for standard genome sequencing and annotation.</title>
        <authorList>
            <consortium name="The Broad Institute Genomics Platform"/>
            <consortium name="The Broad Institute Genome Sequencing Center for Infectious Disease"/>
            <person name="Wu L."/>
            <person name="Ma J."/>
        </authorList>
    </citation>
    <scope>NUCLEOTIDE SEQUENCE [LARGE SCALE GENOMIC DNA]</scope>
    <source>
        <strain evidence="5">JCM 31920</strain>
    </source>
</reference>
<organism evidence="4 5">
    <name type="scientific">Ravibacter arvi</name>
    <dbReference type="NCBI Taxonomy" id="2051041"/>
    <lineage>
        <taxon>Bacteria</taxon>
        <taxon>Pseudomonadati</taxon>
        <taxon>Bacteroidota</taxon>
        <taxon>Cytophagia</taxon>
        <taxon>Cytophagales</taxon>
        <taxon>Spirosomataceae</taxon>
        <taxon>Ravibacter</taxon>
    </lineage>
</organism>
<dbReference type="InterPro" id="IPR050832">
    <property type="entry name" value="Bact_Acetyltransf"/>
</dbReference>
<evidence type="ECO:0000313" key="4">
    <source>
        <dbReference type="EMBL" id="GAA4437675.1"/>
    </source>
</evidence>
<feature type="domain" description="N-acetyltransferase" evidence="3">
    <location>
        <begin position="4"/>
        <end position="164"/>
    </location>
</feature>
<evidence type="ECO:0000313" key="5">
    <source>
        <dbReference type="Proteomes" id="UP001501508"/>
    </source>
</evidence>
<keyword evidence="5" id="KW-1185">Reference proteome</keyword>
<keyword evidence="1" id="KW-0808">Transferase</keyword>
<dbReference type="Pfam" id="PF13673">
    <property type="entry name" value="Acetyltransf_10"/>
    <property type="match status" value="1"/>
</dbReference>
<dbReference type="Proteomes" id="UP001501508">
    <property type="component" value="Unassembled WGS sequence"/>
</dbReference>
<evidence type="ECO:0000256" key="1">
    <source>
        <dbReference type="ARBA" id="ARBA00022679"/>
    </source>
</evidence>
<comment type="caution">
    <text evidence="4">The sequence shown here is derived from an EMBL/GenBank/DDBJ whole genome shotgun (WGS) entry which is preliminary data.</text>
</comment>
<name>A0ABP8LV95_9BACT</name>
<dbReference type="PANTHER" id="PTHR43877">
    <property type="entry name" value="AMINOALKYLPHOSPHONATE N-ACETYLTRANSFERASE-RELATED-RELATED"/>
    <property type="match status" value="1"/>
</dbReference>
<dbReference type="EMBL" id="BAABEY010000018">
    <property type="protein sequence ID" value="GAA4437675.1"/>
    <property type="molecule type" value="Genomic_DNA"/>
</dbReference>
<proteinExistence type="predicted"/>
<accession>A0ABP8LV95</accession>
<evidence type="ECO:0000259" key="3">
    <source>
        <dbReference type="PROSITE" id="PS51186"/>
    </source>
</evidence>
<dbReference type="RefSeq" id="WP_345028023.1">
    <property type="nucleotide sequence ID" value="NZ_BAABEY010000018.1"/>
</dbReference>
<keyword evidence="2" id="KW-0012">Acyltransferase</keyword>
<dbReference type="SUPFAM" id="SSF55729">
    <property type="entry name" value="Acyl-CoA N-acyltransferases (Nat)"/>
    <property type="match status" value="1"/>
</dbReference>
<sequence length="165" mass="18933">MSGFTTRAARPADIPLVIDLQKQTWWVTYEPIIGKDQCDDMFARIYNESALLRQMDEHRFFILEADSTACGFASYAGPDPNGIFKLHKIYVTPATQGTGAGRFLLSAIEDQVKQRKGNEIRLNVNRHNPARTFYEKMGYRILFEEDIPIGDFWMNDYVMGKLLTV</sequence>
<dbReference type="InterPro" id="IPR000182">
    <property type="entry name" value="GNAT_dom"/>
</dbReference>
<dbReference type="InterPro" id="IPR016181">
    <property type="entry name" value="Acyl_CoA_acyltransferase"/>
</dbReference>